<evidence type="ECO:0000313" key="6">
    <source>
        <dbReference type="EMBL" id="MBL4911885.1"/>
    </source>
</evidence>
<dbReference type="PANTHER" id="PTHR43213">
    <property type="entry name" value="BIFUNCTIONAL DTTP/UTP PYROPHOSPHATASE/METHYLTRANSFERASE PROTEIN-RELATED"/>
    <property type="match status" value="1"/>
</dbReference>
<accession>A0ABS1SV28</accession>
<comment type="subcellular location">
    <subcellularLocation>
        <location evidence="1 5">Cytoplasm</location>
    </subcellularLocation>
</comment>
<feature type="site" description="Important for substrate specificity" evidence="5">
    <location>
        <position position="13"/>
    </location>
</feature>
<keyword evidence="4 5" id="KW-0546">Nucleotide metabolism</keyword>
<comment type="similarity">
    <text evidence="5">Belongs to the Maf family. YceF subfamily.</text>
</comment>
<evidence type="ECO:0000256" key="3">
    <source>
        <dbReference type="ARBA" id="ARBA00022801"/>
    </source>
</evidence>
<dbReference type="HAMAP" id="MF_00528">
    <property type="entry name" value="Maf"/>
    <property type="match status" value="1"/>
</dbReference>
<proteinExistence type="inferred from homology"/>
<dbReference type="PANTHER" id="PTHR43213:SF10">
    <property type="entry name" value="7-METHYL-GTP PYROPHOSPHATASE"/>
    <property type="match status" value="1"/>
</dbReference>
<dbReference type="InterPro" id="IPR029001">
    <property type="entry name" value="ITPase-like_fam"/>
</dbReference>
<reference evidence="6 7" key="1">
    <citation type="submission" date="2021-01" db="EMBL/GenBank/DDBJ databases">
        <title>Genome sequence of Shewanella schlegeliana JCM 11561.</title>
        <authorList>
            <person name="Zhang H."/>
            <person name="Li C."/>
        </authorList>
    </citation>
    <scope>NUCLEOTIDE SEQUENCE [LARGE SCALE GENOMIC DNA]</scope>
    <source>
        <strain evidence="6 7">JCM 11561</strain>
    </source>
</reference>
<sequence length="193" mass="21005">MSTSIVLASTSPFRQQLLEKLALEFDSCSPEVDETPLDNESPTELVLRLAKLKAAAGAKQKPNSIVIGSDQVAVINNQIIGKPLKRETAIEQLTAASGQSITFYTGLALHNGNTGEVEAIVEPFIVHFRSLTHEQICNYVDMEQPYYCAGSFKSEGLGIALFERLEGKDPNTLIGLPLISLIDLLHRQGVNVL</sequence>
<comment type="cofactor">
    <cofactor evidence="5">
        <name>a divalent metal cation</name>
        <dbReference type="ChEBI" id="CHEBI:60240"/>
    </cofactor>
</comment>
<evidence type="ECO:0000256" key="4">
    <source>
        <dbReference type="ARBA" id="ARBA00023080"/>
    </source>
</evidence>
<dbReference type="Gene3D" id="3.90.950.10">
    <property type="match status" value="1"/>
</dbReference>
<evidence type="ECO:0000313" key="7">
    <source>
        <dbReference type="Proteomes" id="UP000604898"/>
    </source>
</evidence>
<keyword evidence="3 5" id="KW-0378">Hydrolase</keyword>
<evidence type="ECO:0000256" key="1">
    <source>
        <dbReference type="ARBA" id="ARBA00004496"/>
    </source>
</evidence>
<feature type="site" description="Important for substrate specificity" evidence="5">
    <location>
        <position position="71"/>
    </location>
</feature>
<dbReference type="CDD" id="cd00555">
    <property type="entry name" value="Maf"/>
    <property type="match status" value="1"/>
</dbReference>
<comment type="caution">
    <text evidence="5">Lacks conserved residue(s) required for the propagation of feature annotation.</text>
</comment>
<evidence type="ECO:0000256" key="2">
    <source>
        <dbReference type="ARBA" id="ARBA00022490"/>
    </source>
</evidence>
<comment type="caution">
    <text evidence="6">The sequence shown here is derived from an EMBL/GenBank/DDBJ whole genome shotgun (WGS) entry which is preliminary data.</text>
</comment>
<comment type="function">
    <text evidence="5">Nucleoside triphosphate pyrophosphatase that hydrolyzes 7-methyl-GTP (m(7)GTP). May have a dual role in cell division arrest and in preventing the incorporation of modified nucleotides into cellular nucleic acids.</text>
</comment>
<feature type="active site" description="Proton acceptor" evidence="5">
    <location>
        <position position="70"/>
    </location>
</feature>
<keyword evidence="2 5" id="KW-0963">Cytoplasm</keyword>
<dbReference type="Proteomes" id="UP000604898">
    <property type="component" value="Unassembled WGS sequence"/>
</dbReference>
<dbReference type="InterPro" id="IPR003697">
    <property type="entry name" value="Maf-like"/>
</dbReference>
<keyword evidence="7" id="KW-1185">Reference proteome</keyword>
<protein>
    <recommendedName>
        <fullName evidence="5">7-methyl-GTP pyrophosphatase</fullName>
        <shortName evidence="5">m(7)GTP pyrophosphatase</shortName>
        <ecNumber evidence="5">3.6.1.-</ecNumber>
    </recommendedName>
</protein>
<dbReference type="PIRSF" id="PIRSF006305">
    <property type="entry name" value="Maf"/>
    <property type="match status" value="1"/>
</dbReference>
<gene>
    <name evidence="6" type="primary">maf</name>
    <name evidence="6" type="ORF">JMA39_01800</name>
</gene>
<dbReference type="EMBL" id="JAESVD010000001">
    <property type="protein sequence ID" value="MBL4911885.1"/>
    <property type="molecule type" value="Genomic_DNA"/>
</dbReference>
<comment type="catalytic activity">
    <reaction evidence="5">
        <text>N(7)-methyl-GTP + H2O = N(7)-methyl-GMP + diphosphate + H(+)</text>
        <dbReference type="Rhea" id="RHEA:58744"/>
        <dbReference type="ChEBI" id="CHEBI:15377"/>
        <dbReference type="ChEBI" id="CHEBI:15378"/>
        <dbReference type="ChEBI" id="CHEBI:33019"/>
        <dbReference type="ChEBI" id="CHEBI:58285"/>
        <dbReference type="ChEBI" id="CHEBI:87133"/>
    </reaction>
</comment>
<dbReference type="Pfam" id="PF02545">
    <property type="entry name" value="Maf"/>
    <property type="match status" value="1"/>
</dbReference>
<name>A0ABS1SV28_9GAMM</name>
<dbReference type="SUPFAM" id="SSF52972">
    <property type="entry name" value="ITPase-like"/>
    <property type="match status" value="1"/>
</dbReference>
<organism evidence="6 7">
    <name type="scientific">Shewanella schlegeliana</name>
    <dbReference type="NCBI Taxonomy" id="190308"/>
    <lineage>
        <taxon>Bacteria</taxon>
        <taxon>Pseudomonadati</taxon>
        <taxon>Pseudomonadota</taxon>
        <taxon>Gammaproteobacteria</taxon>
        <taxon>Alteromonadales</taxon>
        <taxon>Shewanellaceae</taxon>
        <taxon>Shewanella</taxon>
    </lineage>
</organism>
<dbReference type="EC" id="3.6.1.-" evidence="5"/>
<dbReference type="NCBIfam" id="TIGR00172">
    <property type="entry name" value="maf"/>
    <property type="match status" value="1"/>
</dbReference>
<feature type="site" description="Important for substrate specificity" evidence="5">
    <location>
        <position position="155"/>
    </location>
</feature>
<dbReference type="RefSeq" id="WP_202720125.1">
    <property type="nucleotide sequence ID" value="NZ_BPEX01000006.1"/>
</dbReference>
<evidence type="ECO:0000256" key="5">
    <source>
        <dbReference type="HAMAP-Rule" id="MF_00528"/>
    </source>
</evidence>